<dbReference type="Gene3D" id="3.30.70.1020">
    <property type="entry name" value="Trehalose-6-phosphate phosphatase related protein, domain 2"/>
    <property type="match status" value="1"/>
</dbReference>
<gene>
    <name evidence="5" type="ORF">BCF55_0536</name>
</gene>
<evidence type="ECO:0000256" key="2">
    <source>
        <dbReference type="ARBA" id="ARBA00008770"/>
    </source>
</evidence>
<evidence type="ECO:0000256" key="3">
    <source>
        <dbReference type="ARBA" id="ARBA00022801"/>
    </source>
</evidence>
<comment type="pathway">
    <text evidence="1 4">Glycan biosynthesis; trehalose biosynthesis.</text>
</comment>
<evidence type="ECO:0000313" key="5">
    <source>
        <dbReference type="EMBL" id="RLJ70270.1"/>
    </source>
</evidence>
<dbReference type="InterPro" id="IPR036412">
    <property type="entry name" value="HAD-like_sf"/>
</dbReference>
<dbReference type="GO" id="GO:0005992">
    <property type="term" value="P:trehalose biosynthetic process"/>
    <property type="evidence" value="ECO:0007669"/>
    <property type="project" value="UniProtKB-UniPathway"/>
</dbReference>
<dbReference type="RefSeq" id="WP_121009622.1">
    <property type="nucleotide sequence ID" value="NZ_RCCJ01000001.1"/>
</dbReference>
<dbReference type="SUPFAM" id="SSF56784">
    <property type="entry name" value="HAD-like"/>
    <property type="match status" value="1"/>
</dbReference>
<comment type="catalytic activity">
    <reaction evidence="4">
        <text>alpha,alpha-trehalose 6-phosphate + H2O = alpha,alpha-trehalose + phosphate</text>
        <dbReference type="Rhea" id="RHEA:23420"/>
        <dbReference type="ChEBI" id="CHEBI:15377"/>
        <dbReference type="ChEBI" id="CHEBI:16551"/>
        <dbReference type="ChEBI" id="CHEBI:43474"/>
        <dbReference type="ChEBI" id="CHEBI:58429"/>
        <dbReference type="EC" id="3.1.3.12"/>
    </reaction>
</comment>
<evidence type="ECO:0000256" key="4">
    <source>
        <dbReference type="RuleBase" id="RU361117"/>
    </source>
</evidence>
<dbReference type="GO" id="GO:0004805">
    <property type="term" value="F:trehalose-phosphatase activity"/>
    <property type="evidence" value="ECO:0007669"/>
    <property type="project" value="UniProtKB-EC"/>
</dbReference>
<comment type="cofactor">
    <cofactor evidence="4">
        <name>Mg(2+)</name>
        <dbReference type="ChEBI" id="CHEBI:18420"/>
    </cofactor>
</comment>
<proteinExistence type="inferred from homology"/>
<accession>A0A497XQ42</accession>
<protein>
    <recommendedName>
        <fullName evidence="4">Trehalose 6-phosphate phosphatase</fullName>
        <ecNumber evidence="4">3.1.3.12</ecNumber>
    </recommendedName>
</protein>
<sequence>MIIFLDYDGTLTPIVKEPDEAKIEADRKKFLEELSKKHRVVIVTGRSIESFKKVFGHVPDTIYVITSHGAKIYRDEKLLKEFLDLGLPDLTPLRERIKNIPGVFIEEKEGCFALHFRNFKGDESRVKGIFKEFVDSHPPKKVIEGKKVLEAVYSDVDKGKAVENFLRLVGWNGKEKVVYIGDDTTDLYALKKVRELGGLPVFVGKDKPPEAEFTLENVDQVYVFLSRLEKFAGYK</sequence>
<dbReference type="EC" id="3.1.3.12" evidence="4"/>
<keyword evidence="3 4" id="KW-0378">Hydrolase</keyword>
<dbReference type="AlphaFoldDB" id="A0A497XQ42"/>
<dbReference type="InterPro" id="IPR003337">
    <property type="entry name" value="Trehalose_PPase"/>
</dbReference>
<dbReference type="EMBL" id="RCCJ01000001">
    <property type="protein sequence ID" value="RLJ70270.1"/>
    <property type="molecule type" value="Genomic_DNA"/>
</dbReference>
<dbReference type="PANTHER" id="PTHR43768:SF3">
    <property type="entry name" value="TREHALOSE 6-PHOSPHATE PHOSPHATASE"/>
    <property type="match status" value="1"/>
</dbReference>
<dbReference type="Pfam" id="PF02358">
    <property type="entry name" value="Trehalose_PPase"/>
    <property type="match status" value="1"/>
</dbReference>
<keyword evidence="4" id="KW-0460">Magnesium</keyword>
<dbReference type="Gene3D" id="3.40.50.1000">
    <property type="entry name" value="HAD superfamily/HAD-like"/>
    <property type="match status" value="1"/>
</dbReference>
<evidence type="ECO:0000313" key="6">
    <source>
        <dbReference type="Proteomes" id="UP000267841"/>
    </source>
</evidence>
<dbReference type="NCBIfam" id="TIGR00685">
    <property type="entry name" value="T6PP"/>
    <property type="match status" value="1"/>
</dbReference>
<reference evidence="5 6" key="1">
    <citation type="submission" date="2018-10" db="EMBL/GenBank/DDBJ databases">
        <title>Genomic Encyclopedia of Archaeal and Bacterial Type Strains, Phase II (KMG-II): from individual species to whole genera.</title>
        <authorList>
            <person name="Goeker M."/>
        </authorList>
    </citation>
    <scope>NUCLEOTIDE SEQUENCE [LARGE SCALE GENOMIC DNA]</scope>
    <source>
        <strain evidence="5 6">DSM 16510</strain>
    </source>
</reference>
<evidence type="ECO:0000256" key="1">
    <source>
        <dbReference type="ARBA" id="ARBA00005199"/>
    </source>
</evidence>
<dbReference type="PANTHER" id="PTHR43768">
    <property type="entry name" value="TREHALOSE 6-PHOSPHATE PHOSPHATASE"/>
    <property type="match status" value="1"/>
</dbReference>
<keyword evidence="6" id="KW-1185">Reference proteome</keyword>
<dbReference type="Proteomes" id="UP000267841">
    <property type="component" value="Unassembled WGS sequence"/>
</dbReference>
<dbReference type="UniPathway" id="UPA00299"/>
<comment type="caution">
    <text evidence="5">The sequence shown here is derived from an EMBL/GenBank/DDBJ whole genome shotgun (WGS) entry which is preliminary data.</text>
</comment>
<dbReference type="NCBIfam" id="TIGR01484">
    <property type="entry name" value="HAD-SF-IIB"/>
    <property type="match status" value="1"/>
</dbReference>
<organism evidence="5 6">
    <name type="scientific">Hydrogenivirga caldilitoris</name>
    <dbReference type="NCBI Taxonomy" id="246264"/>
    <lineage>
        <taxon>Bacteria</taxon>
        <taxon>Pseudomonadati</taxon>
        <taxon>Aquificota</taxon>
        <taxon>Aquificia</taxon>
        <taxon>Aquificales</taxon>
        <taxon>Aquificaceae</taxon>
        <taxon>Hydrogenivirga</taxon>
    </lineage>
</organism>
<dbReference type="GO" id="GO:0046872">
    <property type="term" value="F:metal ion binding"/>
    <property type="evidence" value="ECO:0007669"/>
    <property type="project" value="UniProtKB-KW"/>
</dbReference>
<comment type="function">
    <text evidence="4">Removes the phosphate from trehalose 6-phosphate to produce free trehalose.</text>
</comment>
<dbReference type="OrthoDB" id="193379at2"/>
<keyword evidence="4" id="KW-0479">Metal-binding</keyword>
<comment type="similarity">
    <text evidence="2 4">Belongs to the trehalose phosphatase family.</text>
</comment>
<dbReference type="InterPro" id="IPR044651">
    <property type="entry name" value="OTSB-like"/>
</dbReference>
<dbReference type="InterPro" id="IPR023214">
    <property type="entry name" value="HAD_sf"/>
</dbReference>
<dbReference type="InterPro" id="IPR006379">
    <property type="entry name" value="HAD-SF_hydro_IIB"/>
</dbReference>
<name>A0A497XQ42_9AQUI</name>